<gene>
    <name evidence="3" type="ORF">THAOC_25227</name>
</gene>
<proteinExistence type="predicted"/>
<reference evidence="3 4" key="1">
    <citation type="journal article" date="2012" name="Genome Biol.">
        <title>Genome and low-iron response of an oceanic diatom adapted to chronic iron limitation.</title>
        <authorList>
            <person name="Lommer M."/>
            <person name="Specht M."/>
            <person name="Roy A.S."/>
            <person name="Kraemer L."/>
            <person name="Andreson R."/>
            <person name="Gutowska M.A."/>
            <person name="Wolf J."/>
            <person name="Bergner S.V."/>
            <person name="Schilhabel M.B."/>
            <person name="Klostermeier U.C."/>
            <person name="Beiko R.G."/>
            <person name="Rosenstiel P."/>
            <person name="Hippler M."/>
            <person name="Laroche J."/>
        </authorList>
    </citation>
    <scope>NUCLEOTIDE SEQUENCE [LARGE SCALE GENOMIC DNA]</scope>
    <source>
        <strain evidence="3 4">CCMP1005</strain>
    </source>
</reference>
<feature type="compositionally biased region" description="Acidic residues" evidence="1">
    <location>
        <begin position="185"/>
        <end position="196"/>
    </location>
</feature>
<feature type="chain" id="PRO_5003836491" evidence="2">
    <location>
        <begin position="21"/>
        <end position="908"/>
    </location>
</feature>
<feature type="region of interest" description="Disordered" evidence="1">
    <location>
        <begin position="185"/>
        <end position="323"/>
    </location>
</feature>
<evidence type="ECO:0000256" key="2">
    <source>
        <dbReference type="SAM" id="SignalP"/>
    </source>
</evidence>
<feature type="compositionally biased region" description="Low complexity" evidence="1">
    <location>
        <begin position="234"/>
        <end position="246"/>
    </location>
</feature>
<feature type="signal peptide" evidence="2">
    <location>
        <begin position="1"/>
        <end position="20"/>
    </location>
</feature>
<dbReference type="Proteomes" id="UP000266841">
    <property type="component" value="Unassembled WGS sequence"/>
</dbReference>
<feature type="compositionally biased region" description="Basic and acidic residues" evidence="1">
    <location>
        <begin position="264"/>
        <end position="273"/>
    </location>
</feature>
<feature type="region of interest" description="Disordered" evidence="1">
    <location>
        <begin position="830"/>
        <end position="855"/>
    </location>
</feature>
<dbReference type="EMBL" id="AGNL01034759">
    <property type="protein sequence ID" value="EJK55079.1"/>
    <property type="molecule type" value="Genomic_DNA"/>
</dbReference>
<comment type="caution">
    <text evidence="3">The sequence shown here is derived from an EMBL/GenBank/DDBJ whole genome shotgun (WGS) entry which is preliminary data.</text>
</comment>
<evidence type="ECO:0000313" key="3">
    <source>
        <dbReference type="EMBL" id="EJK55079.1"/>
    </source>
</evidence>
<organism evidence="3 4">
    <name type="scientific">Thalassiosira oceanica</name>
    <name type="common">Marine diatom</name>
    <dbReference type="NCBI Taxonomy" id="159749"/>
    <lineage>
        <taxon>Eukaryota</taxon>
        <taxon>Sar</taxon>
        <taxon>Stramenopiles</taxon>
        <taxon>Ochrophyta</taxon>
        <taxon>Bacillariophyta</taxon>
        <taxon>Coscinodiscophyceae</taxon>
        <taxon>Thalassiosirophycidae</taxon>
        <taxon>Thalassiosirales</taxon>
        <taxon>Thalassiosiraceae</taxon>
        <taxon>Thalassiosira</taxon>
    </lineage>
</organism>
<feature type="compositionally biased region" description="Polar residues" evidence="1">
    <location>
        <begin position="198"/>
        <end position="207"/>
    </location>
</feature>
<evidence type="ECO:0000256" key="1">
    <source>
        <dbReference type="SAM" id="MobiDB-lite"/>
    </source>
</evidence>
<protein>
    <submittedName>
        <fullName evidence="3">Uncharacterized protein</fullName>
    </submittedName>
</protein>
<keyword evidence="4" id="KW-1185">Reference proteome</keyword>
<dbReference type="AlphaFoldDB" id="K0RRU0"/>
<sequence length="908" mass="99431">MKLLLATCLALLGLRPEAAGIQKVLWQETKEIAERHSSDIRGFFASANAANAAENSVDTGAGEAEDASLPEDEDVSVLGEDCSVFLLVCDRSHRSSNYGTAFQLGGDVQQQFHDVNGEEVAADIDADVARDEADVSTLNAATLNAATLNAASSIMYRLNPTCMQPRVYLEQRREMGILSGSDDEYEFEYSDDEEEGSQPLSQLSQESNKARQIVDSTSSSNGDAFAPGQENEGNSNSPRRVSVSPRAGGNLKRDAGEAGLDNNNSERKPRAAEDDGDLKPAAVDEPAALDKKPAAAVDSSGESPVLRRRPMGASPGRAPGGNLRGSLLKAINEDELLQMDGITPAQKEFRELLRARNVNDLPDEFRDHHDEVRALYTASDGYCELLEIADRDDIVPYDSLGRVDNIRLALVANFPPWKNFLKRLQEGTFHRLLNGALEIAGDIASYAFKEQCIKAGENLVTDALVYVAKFVHPDIPDGLPRMVARLIVRGTTAYMNRSPLARPSTLHSDRSTRHIYELECSLTDDPSRSIAREVIDHMPNAVGVVVLGEPAYETVVEGGGALQSGWFEDKGMCVRPQVGSGHDPHYQRIGIGWSLQRELLKVNNDVVDVLREAVGPGIHIPRITTRDDLEAMTSFTIASQASQRTVYDENVGEEFLESLDRSIQDELDASDRKEVIEYLQQEARRSSLSSGKLKGTKRSLEAAARNGNMSTGDYVRNPIRGYCSTDGCGCTGQLGTNHNCLPVDGHGNARERNENEGWSDGPTRKLDTATCPPNFVLKHETSIIVKRTEVGTNSWTVLDSYNSWANDVLAIASRMHINDELGDERALDATSAHPEKELGDERALDATSAHPEKELGDERALDATFAHKVVYLYVLEYEEQFDYVELHPVECCPLDLSLKAFVDPSDLS</sequence>
<accession>K0RRU0</accession>
<keyword evidence="2" id="KW-0732">Signal</keyword>
<evidence type="ECO:0000313" key="4">
    <source>
        <dbReference type="Proteomes" id="UP000266841"/>
    </source>
</evidence>
<name>K0RRU0_THAOC</name>